<evidence type="ECO:0000313" key="2">
    <source>
        <dbReference type="EMBL" id="WDF82090.1"/>
    </source>
</evidence>
<dbReference type="SUPFAM" id="SSF52821">
    <property type="entry name" value="Rhodanese/Cell cycle control phosphatase"/>
    <property type="match status" value="1"/>
</dbReference>
<keyword evidence="3" id="KW-1185">Reference proteome</keyword>
<accession>A0ABY7WVY9</accession>
<dbReference type="Pfam" id="PF00581">
    <property type="entry name" value="Rhodanese"/>
    <property type="match status" value="1"/>
</dbReference>
<dbReference type="InterPro" id="IPR036873">
    <property type="entry name" value="Rhodanese-like_dom_sf"/>
</dbReference>
<feature type="domain" description="Rhodanese" evidence="1">
    <location>
        <begin position="14"/>
        <end position="97"/>
    </location>
</feature>
<evidence type="ECO:0000313" key="3">
    <source>
        <dbReference type="Proteomes" id="UP001220377"/>
    </source>
</evidence>
<dbReference type="Gene3D" id="3.40.250.10">
    <property type="entry name" value="Rhodanese-like domain"/>
    <property type="match status" value="1"/>
</dbReference>
<dbReference type="PANTHER" id="PTHR43031">
    <property type="entry name" value="FAD-DEPENDENT OXIDOREDUCTASE"/>
    <property type="match status" value="1"/>
</dbReference>
<dbReference type="InterPro" id="IPR001763">
    <property type="entry name" value="Rhodanese-like_dom"/>
</dbReference>
<dbReference type="SMART" id="SM00450">
    <property type="entry name" value="RHOD"/>
    <property type="match status" value="1"/>
</dbReference>
<dbReference type="PANTHER" id="PTHR43031:SF17">
    <property type="entry name" value="SULFURTRANSFERASE YTWF-RELATED"/>
    <property type="match status" value="1"/>
</dbReference>
<gene>
    <name evidence="2" type="ORF">PQ472_09340</name>
</gene>
<proteinExistence type="predicted"/>
<dbReference type="CDD" id="cd00158">
    <property type="entry name" value="RHOD"/>
    <property type="match status" value="1"/>
</dbReference>
<dbReference type="InterPro" id="IPR050229">
    <property type="entry name" value="GlpE_sulfurtransferase"/>
</dbReference>
<dbReference type="RefSeq" id="WP_274259325.1">
    <property type="nucleotide sequence ID" value="NZ_CP117884.1"/>
</dbReference>
<evidence type="ECO:0000259" key="1">
    <source>
        <dbReference type="PROSITE" id="PS50206"/>
    </source>
</evidence>
<organism evidence="2 3">
    <name type="scientific">Lacticaseibacillus pabuli</name>
    <dbReference type="NCBI Taxonomy" id="3025672"/>
    <lineage>
        <taxon>Bacteria</taxon>
        <taxon>Bacillati</taxon>
        <taxon>Bacillota</taxon>
        <taxon>Bacilli</taxon>
        <taxon>Lactobacillales</taxon>
        <taxon>Lactobacillaceae</taxon>
        <taxon>Lacticaseibacillus</taxon>
    </lineage>
</organism>
<reference evidence="2 3" key="1">
    <citation type="submission" date="2023-02" db="EMBL/GenBank/DDBJ databases">
        <title>Genome sequence of Lacticaseibacillus sp. KACC 23028.</title>
        <authorList>
            <person name="Kim S."/>
            <person name="Heo J."/>
            <person name="Kwon S.-W."/>
        </authorList>
    </citation>
    <scope>NUCLEOTIDE SEQUENCE [LARGE SCALE GENOMIC DNA]</scope>
    <source>
        <strain evidence="2 3">KACC 23028</strain>
    </source>
</reference>
<dbReference type="PROSITE" id="PS50206">
    <property type="entry name" value="RHODANESE_3"/>
    <property type="match status" value="1"/>
</dbReference>
<sequence>MNSITTNELAKLLAVQPITLLDVREPDEYAAGHIAEAQLLPLGNLPQMVGNLSKQSQLYVICRSGRRSQMAVDFLTDQGYTAVNVTGGMNAWTGEVESTD</sequence>
<dbReference type="Proteomes" id="UP001220377">
    <property type="component" value="Chromosome"/>
</dbReference>
<protein>
    <submittedName>
        <fullName evidence="2">Rhodanese-like domain-containing protein</fullName>
    </submittedName>
</protein>
<dbReference type="EMBL" id="CP117884">
    <property type="protein sequence ID" value="WDF82090.1"/>
    <property type="molecule type" value="Genomic_DNA"/>
</dbReference>
<name>A0ABY7WVY9_9LACO</name>